<keyword evidence="3" id="KW-0732">Signal</keyword>
<reference evidence="5" key="1">
    <citation type="journal article" date="2019" name="Int. J. Syst. Evol. Microbiol.">
        <title>The Global Catalogue of Microorganisms (GCM) 10K type strain sequencing project: providing services to taxonomists for standard genome sequencing and annotation.</title>
        <authorList>
            <consortium name="The Broad Institute Genomics Platform"/>
            <consortium name="The Broad Institute Genome Sequencing Center for Infectious Disease"/>
            <person name="Wu L."/>
            <person name="Ma J."/>
        </authorList>
    </citation>
    <scope>NUCLEOTIDE SEQUENCE [LARGE SCALE GENOMIC DNA]</scope>
    <source>
        <strain evidence="5">CCUG 61485</strain>
    </source>
</reference>
<dbReference type="Pfam" id="PF13531">
    <property type="entry name" value="SBP_bac_11"/>
    <property type="match status" value="1"/>
</dbReference>
<dbReference type="SUPFAM" id="SSF53850">
    <property type="entry name" value="Periplasmic binding protein-like II"/>
    <property type="match status" value="1"/>
</dbReference>
<dbReference type="PANTHER" id="PTHR30632:SF14">
    <property type="entry name" value="TUNGSTATE_MOLYBDATE_CHROMATE-BINDING PROTEIN MODA"/>
    <property type="match status" value="1"/>
</dbReference>
<comment type="caution">
    <text evidence="4">The sequence shown here is derived from an EMBL/GenBank/DDBJ whole genome shotgun (WGS) entry which is preliminary data.</text>
</comment>
<organism evidence="4 5">
    <name type="scientific">Namhaeicola litoreus</name>
    <dbReference type="NCBI Taxonomy" id="1052145"/>
    <lineage>
        <taxon>Bacteria</taxon>
        <taxon>Pseudomonadati</taxon>
        <taxon>Bacteroidota</taxon>
        <taxon>Flavobacteriia</taxon>
        <taxon>Flavobacteriales</taxon>
        <taxon>Flavobacteriaceae</taxon>
        <taxon>Namhaeicola</taxon>
    </lineage>
</organism>
<evidence type="ECO:0000313" key="4">
    <source>
        <dbReference type="EMBL" id="MFD1315510.1"/>
    </source>
</evidence>
<dbReference type="RefSeq" id="WP_377177759.1">
    <property type="nucleotide sequence ID" value="NZ_JBHTMY010000003.1"/>
</dbReference>
<proteinExistence type="inferred from homology"/>
<dbReference type="Gene3D" id="3.40.190.10">
    <property type="entry name" value="Periplasmic binding protein-like II"/>
    <property type="match status" value="2"/>
</dbReference>
<dbReference type="Proteomes" id="UP001597201">
    <property type="component" value="Unassembled WGS sequence"/>
</dbReference>
<keyword evidence="5" id="KW-1185">Reference proteome</keyword>
<evidence type="ECO:0000256" key="3">
    <source>
        <dbReference type="ARBA" id="ARBA00022729"/>
    </source>
</evidence>
<dbReference type="NCBIfam" id="TIGR01256">
    <property type="entry name" value="modA"/>
    <property type="match status" value="1"/>
</dbReference>
<dbReference type="PROSITE" id="PS51257">
    <property type="entry name" value="PROKAR_LIPOPROTEIN"/>
    <property type="match status" value="1"/>
</dbReference>
<dbReference type="InterPro" id="IPR005950">
    <property type="entry name" value="ModA"/>
</dbReference>
<protein>
    <submittedName>
        <fullName evidence="4">Molybdate ABC transporter substrate-binding protein</fullName>
    </submittedName>
</protein>
<evidence type="ECO:0000313" key="5">
    <source>
        <dbReference type="Proteomes" id="UP001597201"/>
    </source>
</evidence>
<dbReference type="CDD" id="cd13539">
    <property type="entry name" value="PBP2_AvModA"/>
    <property type="match status" value="1"/>
</dbReference>
<dbReference type="EMBL" id="JBHTMY010000003">
    <property type="protein sequence ID" value="MFD1315510.1"/>
    <property type="molecule type" value="Genomic_DNA"/>
</dbReference>
<sequence length="256" mass="28718">MNGVKKYLAFVFFWSFLVLGCNSCGRDLKEEKRITIAAAANLQFVMPELTEAFTKKTGIDCTISVSSSGKLTAQISEGAPYDLFLSADMQYPNYLYSKGFGLKPPEIYAKGILVLWSITEENLSLERLKDAEIKHIAMANPELAPYGIPAKEILIKEGLWEVLQEKLVFGESISQTNQFIYTGVAEVGFTSKSSVLEKSLKGKGFWKEISSSEYQDIAQGILILKQSKNQDETKIFYDFVFSAEGREILKKYGYEV</sequence>
<dbReference type="InterPro" id="IPR044084">
    <property type="entry name" value="AvModA-like_subst-bd"/>
</dbReference>
<keyword evidence="2" id="KW-0479">Metal-binding</keyword>
<dbReference type="PIRSF" id="PIRSF004846">
    <property type="entry name" value="ModA"/>
    <property type="match status" value="1"/>
</dbReference>
<evidence type="ECO:0000256" key="2">
    <source>
        <dbReference type="ARBA" id="ARBA00022723"/>
    </source>
</evidence>
<dbReference type="InterPro" id="IPR050682">
    <property type="entry name" value="ModA/WtpA"/>
</dbReference>
<comment type="similarity">
    <text evidence="1">Belongs to the bacterial solute-binding protein ModA family.</text>
</comment>
<accession>A0ABW3Y232</accession>
<evidence type="ECO:0000256" key="1">
    <source>
        <dbReference type="ARBA" id="ARBA00009175"/>
    </source>
</evidence>
<gene>
    <name evidence="4" type="primary">modA</name>
    <name evidence="4" type="ORF">ACFQ39_07765</name>
</gene>
<name>A0ABW3Y232_9FLAO</name>
<dbReference type="PANTHER" id="PTHR30632">
    <property type="entry name" value="MOLYBDATE-BINDING PERIPLASMIC PROTEIN"/>
    <property type="match status" value="1"/>
</dbReference>